<dbReference type="RefSeq" id="WP_344963124.1">
    <property type="nucleotide sequence ID" value="NZ_BAAAXZ010000096.1"/>
</dbReference>
<reference evidence="3 4" key="1">
    <citation type="journal article" date="2019" name="Int. J. Syst. Evol. Microbiol.">
        <title>The Global Catalogue of Microorganisms (GCM) 10K type strain sequencing project: providing services to taxonomists for standard genome sequencing and annotation.</title>
        <authorList>
            <consortium name="The Broad Institute Genomics Platform"/>
            <consortium name="The Broad Institute Genome Sequencing Center for Infectious Disease"/>
            <person name="Wu L."/>
            <person name="Ma J."/>
        </authorList>
    </citation>
    <scope>NUCLEOTIDE SEQUENCE [LARGE SCALE GENOMIC DNA]</scope>
    <source>
        <strain evidence="3 4">JCM 4087</strain>
    </source>
</reference>
<keyword evidence="4" id="KW-1185">Reference proteome</keyword>
<accession>A0ABN3WUB5</accession>
<dbReference type="PROSITE" id="PS50937">
    <property type="entry name" value="HTH_MERR_2"/>
    <property type="match status" value="1"/>
</dbReference>
<proteinExistence type="predicted"/>
<dbReference type="InterPro" id="IPR000551">
    <property type="entry name" value="MerR-type_HTH_dom"/>
</dbReference>
<dbReference type="PANTHER" id="PTHR30204:SF93">
    <property type="entry name" value="HTH MERR-TYPE DOMAIN-CONTAINING PROTEIN"/>
    <property type="match status" value="1"/>
</dbReference>
<gene>
    <name evidence="3" type="ORF">GCM10020221_25200</name>
</gene>
<dbReference type="Proteomes" id="UP001501102">
    <property type="component" value="Unassembled WGS sequence"/>
</dbReference>
<comment type="caution">
    <text evidence="3">The sequence shown here is derived from an EMBL/GenBank/DDBJ whole genome shotgun (WGS) entry which is preliminary data.</text>
</comment>
<evidence type="ECO:0000259" key="2">
    <source>
        <dbReference type="PROSITE" id="PS50937"/>
    </source>
</evidence>
<evidence type="ECO:0000313" key="4">
    <source>
        <dbReference type="Proteomes" id="UP001501102"/>
    </source>
</evidence>
<dbReference type="PANTHER" id="PTHR30204">
    <property type="entry name" value="REDOX-CYCLING DRUG-SENSING TRANSCRIPTIONAL ACTIVATOR SOXR"/>
    <property type="match status" value="1"/>
</dbReference>
<dbReference type="SMART" id="SM00422">
    <property type="entry name" value="HTH_MERR"/>
    <property type="match status" value="1"/>
</dbReference>
<dbReference type="SUPFAM" id="SSF46955">
    <property type="entry name" value="Putative DNA-binding domain"/>
    <property type="match status" value="1"/>
</dbReference>
<sequence length="175" mass="18452">MRAVHVGDLESALAAIDAGHAELTRERAQLATVREALAGWPATPDGPRSPLRIGEAARAVGVRPPVLRLWESRGLLRPVREPGTGYRLYDRAELRTAHIVALLRRGHQPLAAIGTVLEALCSTGSPDDVLGELAARERELHDRSLGRLRASAALHAYLTVAGGMVVVAGSGAGAS</sequence>
<organism evidence="3 4">
    <name type="scientific">Streptomyces thioluteus</name>
    <dbReference type="NCBI Taxonomy" id="66431"/>
    <lineage>
        <taxon>Bacteria</taxon>
        <taxon>Bacillati</taxon>
        <taxon>Actinomycetota</taxon>
        <taxon>Actinomycetes</taxon>
        <taxon>Kitasatosporales</taxon>
        <taxon>Streptomycetaceae</taxon>
        <taxon>Streptomyces</taxon>
    </lineage>
</organism>
<name>A0ABN3WUB5_STRTU</name>
<feature type="domain" description="HTH merR-type" evidence="2">
    <location>
        <begin position="50"/>
        <end position="119"/>
    </location>
</feature>
<dbReference type="EMBL" id="BAAAXZ010000096">
    <property type="protein sequence ID" value="GAA2928240.1"/>
    <property type="molecule type" value="Genomic_DNA"/>
</dbReference>
<dbReference type="InterPro" id="IPR009061">
    <property type="entry name" value="DNA-bd_dom_put_sf"/>
</dbReference>
<evidence type="ECO:0000256" key="1">
    <source>
        <dbReference type="ARBA" id="ARBA00023125"/>
    </source>
</evidence>
<evidence type="ECO:0000313" key="3">
    <source>
        <dbReference type="EMBL" id="GAA2928240.1"/>
    </source>
</evidence>
<dbReference type="Gene3D" id="1.10.1660.10">
    <property type="match status" value="1"/>
</dbReference>
<dbReference type="InterPro" id="IPR047057">
    <property type="entry name" value="MerR_fam"/>
</dbReference>
<keyword evidence="1" id="KW-0238">DNA-binding</keyword>
<dbReference type="Pfam" id="PF13411">
    <property type="entry name" value="MerR_1"/>
    <property type="match status" value="1"/>
</dbReference>
<protein>
    <recommendedName>
        <fullName evidence="2">HTH merR-type domain-containing protein</fullName>
    </recommendedName>
</protein>